<organism evidence="2 3">
    <name type="scientific">Paenibacillus alvei</name>
    <name type="common">Bacillus alvei</name>
    <dbReference type="NCBI Taxonomy" id="44250"/>
    <lineage>
        <taxon>Bacteria</taxon>
        <taxon>Bacillati</taxon>
        <taxon>Bacillota</taxon>
        <taxon>Bacilli</taxon>
        <taxon>Bacillales</taxon>
        <taxon>Paenibacillaceae</taxon>
        <taxon>Paenibacillus</taxon>
    </lineage>
</organism>
<dbReference type="Proteomes" id="UP000304148">
    <property type="component" value="Chromosome"/>
</dbReference>
<dbReference type="EMBL" id="LS992241">
    <property type="protein sequence ID" value="SYX87579.1"/>
    <property type="molecule type" value="Genomic_DNA"/>
</dbReference>
<proteinExistence type="predicted"/>
<dbReference type="RefSeq" id="WP_138189138.1">
    <property type="nucleotide sequence ID" value="NZ_JAPDMW010000014.1"/>
</dbReference>
<feature type="signal peptide" evidence="1">
    <location>
        <begin position="1"/>
        <end position="27"/>
    </location>
</feature>
<reference evidence="3" key="1">
    <citation type="submission" date="2018-08" db="EMBL/GenBank/DDBJ databases">
        <authorList>
            <person name="Chevrot R."/>
        </authorList>
    </citation>
    <scope>NUCLEOTIDE SEQUENCE [LARGE SCALE GENOMIC DNA]</scope>
</reference>
<protein>
    <recommendedName>
        <fullName evidence="4">DUF4367 domain-containing protein</fullName>
    </recommendedName>
</protein>
<name>A0A383RMH3_PAEAL</name>
<keyword evidence="1" id="KW-0732">Signal</keyword>
<dbReference type="AlphaFoldDB" id="A0A383RMH3"/>
<gene>
    <name evidence="2" type="ORF">PBLR_16009</name>
</gene>
<evidence type="ECO:0008006" key="4">
    <source>
        <dbReference type="Google" id="ProtNLM"/>
    </source>
</evidence>
<evidence type="ECO:0000313" key="2">
    <source>
        <dbReference type="EMBL" id="SYX87579.1"/>
    </source>
</evidence>
<evidence type="ECO:0000256" key="1">
    <source>
        <dbReference type="SAM" id="SignalP"/>
    </source>
</evidence>
<sequence>MKHTMKVTIATLCSILLLGSMSAAVQAASSQSFNGITLKTAAAKAPTDAEKKKMFEAEKKKIFQIKKNPGDFYVLYVSDKKLNGGSEFLYSSEFPKFTKYEDYKNWTAKLKGAVIQEPEGMPEGYKFVNGVIQNPYKQFNEQVKAEAKGKVVYSKKIEWDEAGMIRLEYASGKNKLVLSLFKLEAGVEKKAKEGFQYESADEKAKENAKQPKNEILPDINNSLSWTEKGVSCTISTNPENPLTKEEMIKLAKTMIKK</sequence>
<feature type="chain" id="PRO_5016871441" description="DUF4367 domain-containing protein" evidence="1">
    <location>
        <begin position="28"/>
        <end position="257"/>
    </location>
</feature>
<accession>A0A383RMH3</accession>
<evidence type="ECO:0000313" key="3">
    <source>
        <dbReference type="Proteomes" id="UP000304148"/>
    </source>
</evidence>